<evidence type="ECO:0000313" key="14">
    <source>
        <dbReference type="EMBL" id="OQS06875.1"/>
    </source>
</evidence>
<evidence type="ECO:0000259" key="13">
    <source>
        <dbReference type="PROSITE" id="PS51726"/>
    </source>
</evidence>
<evidence type="ECO:0000256" key="7">
    <source>
        <dbReference type="ARBA" id="ARBA00022833"/>
    </source>
</evidence>
<evidence type="ECO:0000256" key="5">
    <source>
        <dbReference type="ARBA" id="ARBA00022723"/>
    </source>
</evidence>
<evidence type="ECO:0000256" key="11">
    <source>
        <dbReference type="PIRSR" id="PIRSR602717-51"/>
    </source>
</evidence>
<keyword evidence="6" id="KW-0863">Zinc-finger</keyword>
<dbReference type="AlphaFoldDB" id="A0A1W0A9G2"/>
<gene>
    <name evidence="14" type="ORF">THRCLA_20270</name>
</gene>
<organism evidence="14 15">
    <name type="scientific">Thraustotheca clavata</name>
    <dbReference type="NCBI Taxonomy" id="74557"/>
    <lineage>
        <taxon>Eukaryota</taxon>
        <taxon>Sar</taxon>
        <taxon>Stramenopiles</taxon>
        <taxon>Oomycota</taxon>
        <taxon>Saprolegniomycetes</taxon>
        <taxon>Saprolegniales</taxon>
        <taxon>Achlyaceae</taxon>
        <taxon>Thraustotheca</taxon>
    </lineage>
</organism>
<evidence type="ECO:0000256" key="4">
    <source>
        <dbReference type="ARBA" id="ARBA00022679"/>
    </source>
</evidence>
<dbReference type="InterPro" id="IPR050603">
    <property type="entry name" value="MYST_HAT"/>
</dbReference>
<dbReference type="GO" id="GO:0003682">
    <property type="term" value="F:chromatin binding"/>
    <property type="evidence" value="ECO:0007669"/>
    <property type="project" value="TreeGrafter"/>
</dbReference>
<keyword evidence="8" id="KW-0156">Chromatin regulator</keyword>
<evidence type="ECO:0000256" key="8">
    <source>
        <dbReference type="ARBA" id="ARBA00022853"/>
    </source>
</evidence>
<protein>
    <recommendedName>
        <fullName evidence="3 12">Histone acetyltransferase</fullName>
        <ecNumber evidence="3 12">2.3.1.48</ecNumber>
    </recommendedName>
</protein>
<dbReference type="GO" id="GO:0008270">
    <property type="term" value="F:zinc ion binding"/>
    <property type="evidence" value="ECO:0007669"/>
    <property type="project" value="UniProtKB-KW"/>
</dbReference>
<dbReference type="Gene3D" id="3.40.630.30">
    <property type="match status" value="1"/>
</dbReference>
<comment type="catalytic activity">
    <reaction evidence="12">
        <text>L-lysyl-[protein] + acetyl-CoA = N(6)-acetyl-L-lysyl-[protein] + CoA + H(+)</text>
        <dbReference type="Rhea" id="RHEA:45948"/>
        <dbReference type="Rhea" id="RHEA-COMP:9752"/>
        <dbReference type="Rhea" id="RHEA-COMP:10731"/>
        <dbReference type="ChEBI" id="CHEBI:15378"/>
        <dbReference type="ChEBI" id="CHEBI:29969"/>
        <dbReference type="ChEBI" id="CHEBI:57287"/>
        <dbReference type="ChEBI" id="CHEBI:57288"/>
        <dbReference type="ChEBI" id="CHEBI:61930"/>
        <dbReference type="EC" id="2.3.1.48"/>
    </reaction>
</comment>
<keyword evidence="15" id="KW-1185">Reference proteome</keyword>
<keyword evidence="4" id="KW-0808">Transferase</keyword>
<evidence type="ECO:0000256" key="6">
    <source>
        <dbReference type="ARBA" id="ARBA00022771"/>
    </source>
</evidence>
<dbReference type="Pfam" id="PF17772">
    <property type="entry name" value="zf-MYST"/>
    <property type="match status" value="1"/>
</dbReference>
<dbReference type="GO" id="GO:0006357">
    <property type="term" value="P:regulation of transcription by RNA polymerase II"/>
    <property type="evidence" value="ECO:0007669"/>
    <property type="project" value="TreeGrafter"/>
</dbReference>
<sequence length="351" mass="40575">MDQRGNVSICTRRSEKTNGIKRGRVEESIVLKRKRSNDADCDKFEDLLAKYQEIDTQSMKMMKKVPQIVLGRYVIDTWYPSPYPTMFYPENKLYICENCLSYTSTQRFLKHHQANECPRNKNSPPGARIYYEKPSKTADGLALFEIDGKMDTTFAQNLCLLAKLFMDQKTLYFDVALFHFFVLYRHDKDGYHIVGYFSKEKLSPENYNLSCIVILPPYQRHGYGSLLISISYEISKYHGQVGTPERPLSTHGRAAYVEYWKYTILNEISIPKCKLSVEQLSHRTGIMPQDITDVLLSCNIVRSISIVDQCIINGSCRKVQAQYQALRPLRLCNSRLFSWKKSSAKPNGMKS</sequence>
<evidence type="ECO:0000256" key="12">
    <source>
        <dbReference type="RuleBase" id="RU361211"/>
    </source>
</evidence>
<dbReference type="Gene3D" id="1.10.10.10">
    <property type="entry name" value="Winged helix-like DNA-binding domain superfamily/Winged helix DNA-binding domain"/>
    <property type="match status" value="1"/>
</dbReference>
<dbReference type="InterPro" id="IPR016181">
    <property type="entry name" value="Acyl_CoA_acyltransferase"/>
</dbReference>
<comment type="caution">
    <text evidence="14">The sequence shown here is derived from an EMBL/GenBank/DDBJ whole genome shotgun (WGS) entry which is preliminary data.</text>
</comment>
<keyword evidence="9" id="KW-0007">Acetylation</keyword>
<dbReference type="PROSITE" id="PS51726">
    <property type="entry name" value="MYST_HAT"/>
    <property type="match status" value="1"/>
</dbReference>
<dbReference type="PANTHER" id="PTHR10615:SF161">
    <property type="entry name" value="HISTONE ACETYLTRANSFERASE KAT7"/>
    <property type="match status" value="1"/>
</dbReference>
<dbReference type="EMBL" id="JNBS01000298">
    <property type="protein sequence ID" value="OQS06875.1"/>
    <property type="molecule type" value="Genomic_DNA"/>
</dbReference>
<dbReference type="PANTHER" id="PTHR10615">
    <property type="entry name" value="HISTONE ACETYLTRANSFERASE"/>
    <property type="match status" value="1"/>
</dbReference>
<dbReference type="STRING" id="74557.A0A1W0A9G2"/>
<dbReference type="EC" id="2.3.1.48" evidence="3 12"/>
<reference evidence="14 15" key="1">
    <citation type="journal article" date="2014" name="Genome Biol. Evol.">
        <title>The secreted proteins of Achlya hypogyna and Thraustotheca clavata identify the ancestral oomycete secretome and reveal gene acquisitions by horizontal gene transfer.</title>
        <authorList>
            <person name="Misner I."/>
            <person name="Blouin N."/>
            <person name="Leonard G."/>
            <person name="Richards T.A."/>
            <person name="Lane C.E."/>
        </authorList>
    </citation>
    <scope>NUCLEOTIDE SEQUENCE [LARGE SCALE GENOMIC DNA]</scope>
    <source>
        <strain evidence="14 15">ATCC 34112</strain>
    </source>
</reference>
<evidence type="ECO:0000256" key="10">
    <source>
        <dbReference type="ARBA" id="ARBA00023242"/>
    </source>
</evidence>
<comment type="similarity">
    <text evidence="2 12">Belongs to the MYST (SAS/MOZ) family.</text>
</comment>
<evidence type="ECO:0000256" key="9">
    <source>
        <dbReference type="ARBA" id="ARBA00022990"/>
    </source>
</evidence>
<feature type="active site" description="Proton donor/acceptor" evidence="11">
    <location>
        <position position="245"/>
    </location>
</feature>
<dbReference type="SUPFAM" id="SSF55729">
    <property type="entry name" value="Acyl-CoA N-acyltransferases (Nat)"/>
    <property type="match status" value="1"/>
</dbReference>
<name>A0A1W0A9G2_9STRA</name>
<dbReference type="GO" id="GO:0005634">
    <property type="term" value="C:nucleus"/>
    <property type="evidence" value="ECO:0007669"/>
    <property type="project" value="UniProtKB-SubCell"/>
</dbReference>
<dbReference type="CDD" id="cd04301">
    <property type="entry name" value="NAT_SF"/>
    <property type="match status" value="1"/>
</dbReference>
<dbReference type="Pfam" id="PF01853">
    <property type="entry name" value="MOZ_SAS"/>
    <property type="match status" value="1"/>
</dbReference>
<feature type="domain" description="MYST-type HAT" evidence="13">
    <location>
        <begin position="60"/>
        <end position="341"/>
    </location>
</feature>
<evidence type="ECO:0000256" key="3">
    <source>
        <dbReference type="ARBA" id="ARBA00013184"/>
    </source>
</evidence>
<proteinExistence type="inferred from homology"/>
<dbReference type="OrthoDB" id="787137at2759"/>
<dbReference type="InterPro" id="IPR040706">
    <property type="entry name" value="Zf-MYST"/>
</dbReference>
<dbReference type="Gene3D" id="3.30.60.60">
    <property type="entry name" value="N-acetyl transferase-like"/>
    <property type="match status" value="1"/>
</dbReference>
<keyword evidence="5" id="KW-0479">Metal-binding</keyword>
<dbReference type="GO" id="GO:0000785">
    <property type="term" value="C:chromatin"/>
    <property type="evidence" value="ECO:0007669"/>
    <property type="project" value="TreeGrafter"/>
</dbReference>
<dbReference type="GO" id="GO:0003712">
    <property type="term" value="F:transcription coregulator activity"/>
    <property type="evidence" value="ECO:0007669"/>
    <property type="project" value="TreeGrafter"/>
</dbReference>
<dbReference type="InterPro" id="IPR002717">
    <property type="entry name" value="HAT_MYST-type"/>
</dbReference>
<dbReference type="Proteomes" id="UP000243217">
    <property type="component" value="Unassembled WGS sequence"/>
</dbReference>
<evidence type="ECO:0000256" key="1">
    <source>
        <dbReference type="ARBA" id="ARBA00004123"/>
    </source>
</evidence>
<comment type="subcellular location">
    <subcellularLocation>
        <location evidence="1 12">Nucleus</location>
    </subcellularLocation>
</comment>
<evidence type="ECO:0000313" key="15">
    <source>
        <dbReference type="Proteomes" id="UP000243217"/>
    </source>
</evidence>
<dbReference type="GO" id="GO:0004402">
    <property type="term" value="F:histone acetyltransferase activity"/>
    <property type="evidence" value="ECO:0007669"/>
    <property type="project" value="InterPro"/>
</dbReference>
<evidence type="ECO:0000256" key="2">
    <source>
        <dbReference type="ARBA" id="ARBA00010107"/>
    </source>
</evidence>
<accession>A0A1W0A9G2</accession>
<dbReference type="InterPro" id="IPR036388">
    <property type="entry name" value="WH-like_DNA-bd_sf"/>
</dbReference>
<keyword evidence="10 12" id="KW-0539">Nucleus</keyword>
<keyword evidence="7" id="KW-0862">Zinc</keyword>